<organism evidence="2 3">
    <name type="scientific">Microbotryum silenes-dioicae</name>
    <dbReference type="NCBI Taxonomy" id="796604"/>
    <lineage>
        <taxon>Eukaryota</taxon>
        <taxon>Fungi</taxon>
        <taxon>Dikarya</taxon>
        <taxon>Basidiomycota</taxon>
        <taxon>Pucciniomycotina</taxon>
        <taxon>Microbotryomycetes</taxon>
        <taxon>Microbotryales</taxon>
        <taxon>Microbotryaceae</taxon>
        <taxon>Microbotryum</taxon>
    </lineage>
</organism>
<dbReference type="AlphaFoldDB" id="A0A2X0N776"/>
<keyword evidence="3" id="KW-1185">Reference proteome</keyword>
<protein>
    <submittedName>
        <fullName evidence="2">BQ5605_C009g05538 protein</fullName>
    </submittedName>
</protein>
<dbReference type="STRING" id="796604.A0A2X0N776"/>
<feature type="region of interest" description="Disordered" evidence="1">
    <location>
        <begin position="790"/>
        <end position="859"/>
    </location>
</feature>
<feature type="compositionally biased region" description="Low complexity" evidence="1">
    <location>
        <begin position="800"/>
        <end position="814"/>
    </location>
</feature>
<dbReference type="Proteomes" id="UP000249464">
    <property type="component" value="Unassembled WGS sequence"/>
</dbReference>
<gene>
    <name evidence="2" type="primary">BQ5605_C009g05538</name>
    <name evidence="2" type="ORF">BQ5605_C009G05538</name>
</gene>
<evidence type="ECO:0000313" key="2">
    <source>
        <dbReference type="EMBL" id="SGY81989.1"/>
    </source>
</evidence>
<feature type="compositionally biased region" description="Polar residues" evidence="1">
    <location>
        <begin position="499"/>
        <end position="511"/>
    </location>
</feature>
<reference evidence="2 3" key="1">
    <citation type="submission" date="2016-11" db="EMBL/GenBank/DDBJ databases">
        <authorList>
            <person name="Jaros S."/>
            <person name="Januszkiewicz K."/>
            <person name="Wedrychowicz H."/>
        </authorList>
    </citation>
    <scope>NUCLEOTIDE SEQUENCE [LARGE SCALE GENOMIC DNA]</scope>
</reference>
<evidence type="ECO:0000256" key="1">
    <source>
        <dbReference type="SAM" id="MobiDB-lite"/>
    </source>
</evidence>
<feature type="region of interest" description="Disordered" evidence="1">
    <location>
        <begin position="263"/>
        <end position="320"/>
    </location>
</feature>
<feature type="compositionally biased region" description="Low complexity" evidence="1">
    <location>
        <begin position="299"/>
        <end position="318"/>
    </location>
</feature>
<feature type="region of interest" description="Disordered" evidence="1">
    <location>
        <begin position="489"/>
        <end position="531"/>
    </location>
</feature>
<accession>A0A2X0N776</accession>
<name>A0A2X0N776_9BASI</name>
<feature type="region of interest" description="Disordered" evidence="1">
    <location>
        <begin position="607"/>
        <end position="685"/>
    </location>
</feature>
<feature type="compositionally biased region" description="Polar residues" evidence="1">
    <location>
        <begin position="577"/>
        <end position="587"/>
    </location>
</feature>
<sequence>MVAITLTPHRGNSARFYPHSGYLGLAPVVLEGTVKTLIEEDRKPIKASSIVVRIRCYETEHSSTRRKGIKKTHVLYEKECEVWTAAASRAPSSSSDQVGAWAPLGDFSSPFRLVIPSENSGVSTCTFKSYRVWWQIEGGEPNPAWLPIRPYVSAADSLVVAACAAVINHKPMAMLGDSRIISHQIPLVRYPSPMSSPLPPVTWDSTTTLGAPAGLEFTIRSPTASVLQSDQIAFSLFFHTNDTRLQVKKVQFSLDRHMTVDCTMRSSTGSDSDEMQPPPDASDAALADEPSRQPLRGISSVFRRGSSQGRRSSAVSISPLPSPVYSTQSMDASSYVAIASVADTVTPMLSPPPKGKNSVLTNLMAIDVDNPSFDEEHQVVAQTPGSASLYRYSVGETMRTNIAQIAFTISAKIFLRGRTGAIEVIELAPRVVRFAGCSASALDQALQHITDSSIQHAKMPSRPAKASFNAQQLATPPLESSATLGARRSQNFHLIVDTTRPTSTDKTSSRSNDGDQIAARQRSGQSEMLNRGPIKSAKANFFGPPTPDSPFFEALSTPTPAKKTPFMASVASRPQPRLQQSPLSNPLGQPRHGLFPLATRPAHMASLDPITTSTPTASIVCPTSPANRHQSRRSARSPAPYSATNRPRSAGQLSSRSTTTSLSSASSSRLSREQSAPPLATSSCQLLSPDALPSLSLYPRQGSPDLLRDEWMDQDIFSDELRAPSLSRSSSTMSDIEDKRAAPASMVDFNSFSLIPTQVNHLHAYTLDKETRKVIAPWTTDVSPLEKRAIVTPPQQQPQSGMTRSSSNSGRTTGPAIVAGDHGRRKSSSGFGIFGRTSEDGDDKESSGRWGFLRRSSKV</sequence>
<feature type="region of interest" description="Disordered" evidence="1">
    <location>
        <begin position="557"/>
        <end position="591"/>
    </location>
</feature>
<feature type="compositionally biased region" description="Low complexity" evidence="1">
    <location>
        <begin position="653"/>
        <end position="669"/>
    </location>
</feature>
<dbReference type="EMBL" id="FQNC01000049">
    <property type="protein sequence ID" value="SGY81989.1"/>
    <property type="molecule type" value="Genomic_DNA"/>
</dbReference>
<evidence type="ECO:0000313" key="3">
    <source>
        <dbReference type="Proteomes" id="UP000249464"/>
    </source>
</evidence>
<proteinExistence type="predicted"/>